<evidence type="ECO:0000256" key="1">
    <source>
        <dbReference type="ARBA" id="ARBA00023002"/>
    </source>
</evidence>
<dbReference type="Pfam" id="PF01408">
    <property type="entry name" value="GFO_IDH_MocA"/>
    <property type="match status" value="1"/>
</dbReference>
<organism evidence="5 6">
    <name type="scientific">Leucobacter soli</name>
    <dbReference type="NCBI Taxonomy" id="2812850"/>
    <lineage>
        <taxon>Bacteria</taxon>
        <taxon>Bacillati</taxon>
        <taxon>Actinomycetota</taxon>
        <taxon>Actinomycetes</taxon>
        <taxon>Micrococcales</taxon>
        <taxon>Microbacteriaceae</taxon>
        <taxon>Leucobacter</taxon>
    </lineage>
</organism>
<dbReference type="InterPro" id="IPR050984">
    <property type="entry name" value="Gfo/Idh/MocA_domain"/>
</dbReference>
<reference evidence="5" key="1">
    <citation type="submission" date="2021-06" db="EMBL/GenBank/DDBJ databases">
        <authorList>
            <person name="Criscuolo A."/>
        </authorList>
    </citation>
    <scope>NUCLEOTIDE SEQUENCE</scope>
    <source>
        <strain evidence="5">CIP111803</strain>
    </source>
</reference>
<dbReference type="EC" id="1.1.1.371" evidence="5"/>
<dbReference type="PANTHER" id="PTHR22604:SF105">
    <property type="entry name" value="TRANS-1,2-DIHYDROBENZENE-1,2-DIOL DEHYDROGENASE"/>
    <property type="match status" value="1"/>
</dbReference>
<comment type="caution">
    <text evidence="5">The sequence shown here is derived from an EMBL/GenBank/DDBJ whole genome shotgun (WGS) entry which is preliminary data.</text>
</comment>
<dbReference type="PANTHER" id="PTHR22604">
    <property type="entry name" value="OXIDOREDUCTASES"/>
    <property type="match status" value="1"/>
</dbReference>
<accession>A0A916NNQ9</accession>
<dbReference type="EMBL" id="CAJVAP010000019">
    <property type="protein sequence ID" value="CAG7614457.1"/>
    <property type="molecule type" value="Genomic_DNA"/>
</dbReference>
<keyword evidence="1 5" id="KW-0560">Oxidoreductase</keyword>
<keyword evidence="2" id="KW-0520">NAD</keyword>
<evidence type="ECO:0000313" key="5">
    <source>
        <dbReference type="EMBL" id="CAG7614457.1"/>
    </source>
</evidence>
<evidence type="ECO:0000256" key="2">
    <source>
        <dbReference type="ARBA" id="ARBA00023027"/>
    </source>
</evidence>
<dbReference type="GO" id="GO:0102497">
    <property type="term" value="F:scyllo-inositol dehydrogenase (NADP+) activity"/>
    <property type="evidence" value="ECO:0007669"/>
    <property type="project" value="UniProtKB-EC"/>
</dbReference>
<protein>
    <submittedName>
        <fullName evidence="5">Scyllo-inositol 2-dehydrogenase (NADP(+)) IolU</fullName>
        <ecNumber evidence="5">1.1.1.371</ecNumber>
    </submittedName>
</protein>
<dbReference type="InterPro" id="IPR055170">
    <property type="entry name" value="GFO_IDH_MocA-like_dom"/>
</dbReference>
<dbReference type="Pfam" id="PF22725">
    <property type="entry name" value="GFO_IDH_MocA_C3"/>
    <property type="match status" value="1"/>
</dbReference>
<dbReference type="AlphaFoldDB" id="A0A916NNQ9"/>
<evidence type="ECO:0000259" key="3">
    <source>
        <dbReference type="Pfam" id="PF01408"/>
    </source>
</evidence>
<sequence>MIAHLRALPVPDPYHLLEAPGLRWGLIGPGRIATDFTTALHRFTRQRIVRVASREPTRAEAFIRRLGIDAAAGTVDQLLDDPGVDVVYIATPHAQHRDTALRVISAGKPVLVEKPFATDAAGGHAIADAAAAAGVFAMEAMWQAFLPRTEAIRRLVADGVLGELRFVEAAFGERFDRQAVPRLWDPAAGGGALLDIGVYPIAFALAWLGPATSTTARGSITADGIDERVQLLLEHGGRAISSLATSIDTALQNRAAISGEHAFIVLDDEFYAPGGFELRTRDEAARWEDPTPLRGRDGLAYQAGAVALAIAEGRTETSEHPPSAAIAALEVVDEARAQLIRRARG</sequence>
<evidence type="ECO:0000313" key="6">
    <source>
        <dbReference type="Proteomes" id="UP000693892"/>
    </source>
</evidence>
<proteinExistence type="predicted"/>
<feature type="domain" description="GFO/IDH/MocA-like oxidoreductase" evidence="4">
    <location>
        <begin position="151"/>
        <end position="264"/>
    </location>
</feature>
<dbReference type="InterPro" id="IPR000683">
    <property type="entry name" value="Gfo/Idh/MocA-like_OxRdtase_N"/>
</dbReference>
<dbReference type="RefSeq" id="WP_218115601.1">
    <property type="nucleotide sequence ID" value="NZ_CAJVAP010000019.1"/>
</dbReference>
<keyword evidence="6" id="KW-1185">Reference proteome</keyword>
<gene>
    <name evidence="5" type="primary">iolU</name>
    <name evidence="5" type="ORF">LEUCIP111803_01793</name>
</gene>
<dbReference type="Proteomes" id="UP000693892">
    <property type="component" value="Unassembled WGS sequence"/>
</dbReference>
<feature type="domain" description="Gfo/Idh/MocA-like oxidoreductase N-terminal" evidence="3">
    <location>
        <begin position="22"/>
        <end position="138"/>
    </location>
</feature>
<evidence type="ECO:0000259" key="4">
    <source>
        <dbReference type="Pfam" id="PF22725"/>
    </source>
</evidence>
<name>A0A916NNQ9_9MICO</name>
<dbReference type="GO" id="GO:0000166">
    <property type="term" value="F:nucleotide binding"/>
    <property type="evidence" value="ECO:0007669"/>
    <property type="project" value="InterPro"/>
</dbReference>